<reference evidence="3" key="1">
    <citation type="journal article" date="2019" name="Int. J. Syst. Evol. Microbiol.">
        <title>The Global Catalogue of Microorganisms (GCM) 10K type strain sequencing project: providing services to taxonomists for standard genome sequencing and annotation.</title>
        <authorList>
            <consortium name="The Broad Institute Genomics Platform"/>
            <consortium name="The Broad Institute Genome Sequencing Center for Infectious Disease"/>
            <person name="Wu L."/>
            <person name="Ma J."/>
        </authorList>
    </citation>
    <scope>NUCLEOTIDE SEQUENCE [LARGE SCALE GENOMIC DNA]</scope>
    <source>
        <strain evidence="3">NBRC 3267</strain>
    </source>
</reference>
<accession>A0AAV5NEP1</accession>
<comment type="caution">
    <text evidence="2">The sequence shown here is derived from an EMBL/GenBank/DDBJ whole genome shotgun (WGS) entry which is preliminary data.</text>
</comment>
<protein>
    <recommendedName>
        <fullName evidence="4">Transposase</fullName>
    </recommendedName>
</protein>
<gene>
    <name evidence="2" type="ORF">GCM10007867_12320</name>
</gene>
<dbReference type="AlphaFoldDB" id="A0AAV5NEP1"/>
<sequence>MWKQSFSGTADDGFSPEHPELLAGALILGRASCKAPATTGGEKKGSNTHARRNGLPGAQRQG</sequence>
<evidence type="ECO:0000313" key="2">
    <source>
        <dbReference type="EMBL" id="GLQ62387.1"/>
    </source>
</evidence>
<feature type="region of interest" description="Disordered" evidence="1">
    <location>
        <begin position="33"/>
        <end position="62"/>
    </location>
</feature>
<dbReference type="Proteomes" id="UP001156614">
    <property type="component" value="Unassembled WGS sequence"/>
</dbReference>
<evidence type="ECO:0000256" key="1">
    <source>
        <dbReference type="SAM" id="MobiDB-lite"/>
    </source>
</evidence>
<organism evidence="2 3">
    <name type="scientific">Gluconobacter cerinus</name>
    <dbReference type="NCBI Taxonomy" id="38307"/>
    <lineage>
        <taxon>Bacteria</taxon>
        <taxon>Pseudomonadati</taxon>
        <taxon>Pseudomonadota</taxon>
        <taxon>Alphaproteobacteria</taxon>
        <taxon>Acetobacterales</taxon>
        <taxon>Acetobacteraceae</taxon>
        <taxon>Gluconobacter</taxon>
    </lineage>
</organism>
<evidence type="ECO:0000313" key="3">
    <source>
        <dbReference type="Proteomes" id="UP001156614"/>
    </source>
</evidence>
<keyword evidence="3" id="KW-1185">Reference proteome</keyword>
<proteinExistence type="predicted"/>
<name>A0AAV5NEP1_9PROT</name>
<evidence type="ECO:0008006" key="4">
    <source>
        <dbReference type="Google" id="ProtNLM"/>
    </source>
</evidence>
<dbReference type="EMBL" id="BSNU01000002">
    <property type="protein sequence ID" value="GLQ62387.1"/>
    <property type="molecule type" value="Genomic_DNA"/>
</dbReference>